<evidence type="ECO:0000313" key="2">
    <source>
        <dbReference type="Proteomes" id="UP000321769"/>
    </source>
</evidence>
<dbReference type="OrthoDB" id="8456019at2"/>
<name>A0A512HR75_9ACTN</name>
<organism evidence="1 2">
    <name type="scientific">Aeromicrobium flavum</name>
    <dbReference type="NCBI Taxonomy" id="416568"/>
    <lineage>
        <taxon>Bacteria</taxon>
        <taxon>Bacillati</taxon>
        <taxon>Actinomycetota</taxon>
        <taxon>Actinomycetes</taxon>
        <taxon>Propionibacteriales</taxon>
        <taxon>Nocardioidaceae</taxon>
        <taxon>Aeromicrobium</taxon>
    </lineage>
</organism>
<accession>A0A512HR75</accession>
<evidence type="ECO:0000313" key="1">
    <source>
        <dbReference type="EMBL" id="GEO87955.1"/>
    </source>
</evidence>
<keyword evidence="2" id="KW-1185">Reference proteome</keyword>
<gene>
    <name evidence="1" type="ORF">AFL01nite_02820</name>
</gene>
<dbReference type="EMBL" id="BJZQ01000001">
    <property type="protein sequence ID" value="GEO87955.1"/>
    <property type="molecule type" value="Genomic_DNA"/>
</dbReference>
<dbReference type="AlphaFoldDB" id="A0A512HR75"/>
<dbReference type="Proteomes" id="UP000321769">
    <property type="component" value="Unassembled WGS sequence"/>
</dbReference>
<dbReference type="RefSeq" id="WP_146825306.1">
    <property type="nucleotide sequence ID" value="NZ_BAAAYQ010000001.1"/>
</dbReference>
<protein>
    <submittedName>
        <fullName evidence="1">Uncharacterized protein</fullName>
    </submittedName>
</protein>
<comment type="caution">
    <text evidence="1">The sequence shown here is derived from an EMBL/GenBank/DDBJ whole genome shotgun (WGS) entry which is preliminary data.</text>
</comment>
<proteinExistence type="predicted"/>
<sequence length="367" mass="40482">MPEQVRSIKFDGGRYKSSTGLPLTSIDELRRLQTLLSSVARELFLKDHPDRKRVSKKFRESMVLKLVKVEEGSVVPVLERPLEDSLTLDVETNDYFTESFEAIASAMESLGTGGALSDEFPEESIPELLQLGKSFRDDEVLEFERGGSWVRYGKDSRRRLQRLAEVGAIEVEDSLLGQIRGLAAEPKPSFTFEVAGDHRILAGEFDAAVFWDDLLRHLGKDDRAPLVSISAVVAQDSDGTPLSIKELQGIELALPDSWASRLQELARLDAGWFDGLGEPILEPTLLRGEEVLIAALESGLQRPGIFPTPAGGLRFEWEFPDGGALIEASASESVSGDVLFDDGREASAEFDDPSEAIDWVQGWFSND</sequence>
<reference evidence="1 2" key="1">
    <citation type="submission" date="2019-07" db="EMBL/GenBank/DDBJ databases">
        <title>Whole genome shotgun sequence of Aeromicrobium flavum NBRC 107625.</title>
        <authorList>
            <person name="Hosoyama A."/>
            <person name="Uohara A."/>
            <person name="Ohji S."/>
            <person name="Ichikawa N."/>
        </authorList>
    </citation>
    <scope>NUCLEOTIDE SEQUENCE [LARGE SCALE GENOMIC DNA]</scope>
    <source>
        <strain evidence="1 2">NBRC 107625</strain>
    </source>
</reference>